<dbReference type="SUPFAM" id="SSF52540">
    <property type="entry name" value="P-loop containing nucleoside triphosphate hydrolases"/>
    <property type="match status" value="1"/>
</dbReference>
<gene>
    <name evidence="6" type="ORF">Aargi30884_04290</name>
</gene>
<dbReference type="InterPro" id="IPR027417">
    <property type="entry name" value="P-loop_NTPase"/>
</dbReference>
<dbReference type="AlphaFoldDB" id="A0A6N4TEE6"/>
<dbReference type="GO" id="GO:0030983">
    <property type="term" value="F:mismatched DNA binding"/>
    <property type="evidence" value="ECO:0007669"/>
    <property type="project" value="InterPro"/>
</dbReference>
<sequence>MQLSYIHEQKEKLRKEIEIKKQESGRFSFLRFLSIVGFIFGIYQGYYGNHPYFYIVSILMCVVFIYLVIKHNRIKKEIEDTQALFFVYEDIEKRKDDRWKEYTDTGEEFLVEDAKQEVDLDIFGKASLFQYLNCAKTMEGRKYLASLLSWKQQDSEQIKQRQEAVKECISSTDLSLRFMQLSKLFEWHAGKKKKRQMEHFYQAMETHEHFYAKLWKRICIFISVCCVGITAASFFFHQLQAYALILFMGSLCLAFLFYMKNSAVLSSTGMYASIMQDYQRMLEEIEHADVTSAFLQQLKKDCAQADHAILKLQHILQMVQVRNNFILHFIVNGFLLLDFQCVFALEDWKERYGSHVRTWLCAIGKMEAMVSLAQIGLVKDTYCEAKVIEHETPTFCFEKMYHPLIQEKRAVANSFDADNKTYIITGSNMSGKTTFLRTIGINMILFHAGAPLCAVSGSATSMNLYTSMRVHDNVSEGISTFYAEILRIKDMMLASEKKEKMLVLVDEIFKGTNSADRIVCAKTALEKLHLSWIITFVSTHDFELCDMDKTMNAENYHFSEYYEDDKILFDYTLKEGRCTTTNAKQLMKMAGF</sequence>
<dbReference type="GO" id="GO:0005524">
    <property type="term" value="F:ATP binding"/>
    <property type="evidence" value="ECO:0007669"/>
    <property type="project" value="UniProtKB-KW"/>
</dbReference>
<keyword evidence="7" id="KW-1185">Reference proteome</keyword>
<dbReference type="SMART" id="SM00534">
    <property type="entry name" value="MUTSac"/>
    <property type="match status" value="1"/>
</dbReference>
<accession>A0A6N4TEE6</accession>
<dbReference type="Gene3D" id="3.40.50.300">
    <property type="entry name" value="P-loop containing nucleotide triphosphate hydrolases"/>
    <property type="match status" value="1"/>
</dbReference>
<keyword evidence="4" id="KW-0472">Membrane</keyword>
<keyword evidence="4" id="KW-1133">Transmembrane helix</keyword>
<dbReference type="GO" id="GO:0005829">
    <property type="term" value="C:cytosol"/>
    <property type="evidence" value="ECO:0007669"/>
    <property type="project" value="TreeGrafter"/>
</dbReference>
<dbReference type="EMBL" id="AP019695">
    <property type="protein sequence ID" value="BBK21526.1"/>
    <property type="molecule type" value="Genomic_DNA"/>
</dbReference>
<dbReference type="GO" id="GO:0140664">
    <property type="term" value="F:ATP-dependent DNA damage sensor activity"/>
    <property type="evidence" value="ECO:0007669"/>
    <property type="project" value="InterPro"/>
</dbReference>
<dbReference type="RefSeq" id="WP_118277754.1">
    <property type="nucleotide sequence ID" value="NZ_AP019695.1"/>
</dbReference>
<dbReference type="InterPro" id="IPR000432">
    <property type="entry name" value="DNA_mismatch_repair_MutS_C"/>
</dbReference>
<keyword evidence="1" id="KW-0547">Nucleotide-binding</keyword>
<dbReference type="SUPFAM" id="SSF48334">
    <property type="entry name" value="DNA repair protein MutS, domain III"/>
    <property type="match status" value="1"/>
</dbReference>
<keyword evidence="4" id="KW-0812">Transmembrane</keyword>
<keyword evidence="3" id="KW-0238">DNA-binding</keyword>
<dbReference type="Gene3D" id="1.10.1420.10">
    <property type="match status" value="1"/>
</dbReference>
<dbReference type="InterPro" id="IPR045076">
    <property type="entry name" value="MutS"/>
</dbReference>
<feature type="transmembrane region" description="Helical" evidence="4">
    <location>
        <begin position="214"/>
        <end position="235"/>
    </location>
</feature>
<dbReference type="InterPro" id="IPR036187">
    <property type="entry name" value="DNA_mismatch_repair_MutS_sf"/>
</dbReference>
<dbReference type="Proteomes" id="UP000464754">
    <property type="component" value="Chromosome"/>
</dbReference>
<evidence type="ECO:0000259" key="5">
    <source>
        <dbReference type="SMART" id="SM00534"/>
    </source>
</evidence>
<feature type="domain" description="DNA mismatch repair proteins mutS family" evidence="5">
    <location>
        <begin position="419"/>
        <end position="592"/>
    </location>
</feature>
<evidence type="ECO:0000313" key="6">
    <source>
        <dbReference type="EMBL" id="BBK21526.1"/>
    </source>
</evidence>
<dbReference type="Pfam" id="PF00488">
    <property type="entry name" value="MutS_V"/>
    <property type="match status" value="1"/>
</dbReference>
<evidence type="ECO:0000256" key="4">
    <source>
        <dbReference type="SAM" id="Phobius"/>
    </source>
</evidence>
<feature type="transmembrane region" description="Helical" evidence="4">
    <location>
        <begin position="29"/>
        <end position="46"/>
    </location>
</feature>
<dbReference type="PANTHER" id="PTHR11361:SF99">
    <property type="entry name" value="DNA MISMATCH REPAIR PROTEIN"/>
    <property type="match status" value="1"/>
</dbReference>
<keyword evidence="2" id="KW-0067">ATP-binding</keyword>
<dbReference type="GO" id="GO:0006298">
    <property type="term" value="P:mismatch repair"/>
    <property type="evidence" value="ECO:0007669"/>
    <property type="project" value="InterPro"/>
</dbReference>
<protein>
    <submittedName>
        <fullName evidence="6">Mannonate oxidoreductase</fullName>
    </submittedName>
</protein>
<evidence type="ECO:0000256" key="3">
    <source>
        <dbReference type="ARBA" id="ARBA00023125"/>
    </source>
</evidence>
<reference evidence="7" key="1">
    <citation type="submission" date="2019-05" db="EMBL/GenBank/DDBJ databases">
        <title>Complete genome sequencing of Absiella argi strain JCM 30884.</title>
        <authorList>
            <person name="Sakamoto M."/>
            <person name="Murakami T."/>
            <person name="Mori H."/>
        </authorList>
    </citation>
    <scope>NUCLEOTIDE SEQUENCE [LARGE SCALE GENOMIC DNA]</scope>
    <source>
        <strain evidence="7">JCM 30884</strain>
    </source>
</reference>
<feature type="transmembrane region" description="Helical" evidence="4">
    <location>
        <begin position="52"/>
        <end position="69"/>
    </location>
</feature>
<name>A0A6N4TEE6_9FIRM</name>
<feature type="transmembrane region" description="Helical" evidence="4">
    <location>
        <begin position="241"/>
        <end position="259"/>
    </location>
</feature>
<organism evidence="6 7">
    <name type="scientific">Amedibacterium intestinale</name>
    <dbReference type="NCBI Taxonomy" id="2583452"/>
    <lineage>
        <taxon>Bacteria</taxon>
        <taxon>Bacillati</taxon>
        <taxon>Bacillota</taxon>
        <taxon>Erysipelotrichia</taxon>
        <taxon>Erysipelotrichales</taxon>
        <taxon>Erysipelotrichaceae</taxon>
        <taxon>Amedibacterium</taxon>
    </lineage>
</organism>
<evidence type="ECO:0000256" key="2">
    <source>
        <dbReference type="ARBA" id="ARBA00022840"/>
    </source>
</evidence>
<evidence type="ECO:0000313" key="7">
    <source>
        <dbReference type="Proteomes" id="UP000464754"/>
    </source>
</evidence>
<evidence type="ECO:0000256" key="1">
    <source>
        <dbReference type="ARBA" id="ARBA00022741"/>
    </source>
</evidence>
<proteinExistence type="predicted"/>
<dbReference type="KEGG" id="aarg:Aargi30884_04290"/>
<dbReference type="PANTHER" id="PTHR11361">
    <property type="entry name" value="DNA MISMATCH REPAIR PROTEIN MUTS FAMILY MEMBER"/>
    <property type="match status" value="1"/>
</dbReference>